<proteinExistence type="predicted"/>
<feature type="transmembrane region" description="Helical" evidence="3">
    <location>
        <begin position="87"/>
        <end position="114"/>
    </location>
</feature>
<dbReference type="GO" id="GO:0016787">
    <property type="term" value="F:hydrolase activity"/>
    <property type="evidence" value="ECO:0007669"/>
    <property type="project" value="UniProtKB-KW"/>
</dbReference>
<dbReference type="InterPro" id="IPR051558">
    <property type="entry name" value="Metallophosphoesterase_PAP"/>
</dbReference>
<evidence type="ECO:0000313" key="6">
    <source>
        <dbReference type="Proteomes" id="UP000076079"/>
    </source>
</evidence>
<dbReference type="InterPro" id="IPR029052">
    <property type="entry name" value="Metallo-depent_PP-like"/>
</dbReference>
<dbReference type="STRING" id="1855912.LuPra_03227"/>
<keyword evidence="3" id="KW-0472">Membrane</keyword>
<name>A0A143PPD6_LUTPR</name>
<feature type="transmembrane region" description="Helical" evidence="3">
    <location>
        <begin position="228"/>
        <end position="246"/>
    </location>
</feature>
<dbReference type="PANTHER" id="PTHR10161:SF14">
    <property type="entry name" value="TARTRATE-RESISTANT ACID PHOSPHATASE TYPE 5"/>
    <property type="match status" value="1"/>
</dbReference>
<evidence type="ECO:0000256" key="3">
    <source>
        <dbReference type="SAM" id="Phobius"/>
    </source>
</evidence>
<accession>A0A143PPD6</accession>
<keyword evidence="6" id="KW-1185">Reference proteome</keyword>
<dbReference type="PANTHER" id="PTHR10161">
    <property type="entry name" value="TARTRATE-RESISTANT ACID PHOSPHATASE TYPE 5"/>
    <property type="match status" value="1"/>
</dbReference>
<dbReference type="Pfam" id="PF00149">
    <property type="entry name" value="Metallophos"/>
    <property type="match status" value="1"/>
</dbReference>
<sequence length="801" mass="87493">MTGPAVSEPSPSVTQSGAPAARRHVRGVGIALFVLAAVALVTPIASESAMARVGMLLLAAGLLEVYDGCRRARDADARAAWYNGASTLLIGIVVLNSTTIVAGVVIGLLAAWFLFDAGRYGWRGVAAIRRGTPLPLRAWLLPLVGNLGVAIVVLVLRERVLPLTIAITASLRILGSAWNVLASPVLASNDAGDRALVDLGLGDRPEMLVMANRLEDEEIARGGFDREWIFGFTATLFALHAGRMGFEASLLGMLSPLLAVIGDWFIAVLIASFVVVPARLTFRKVTRPLERRAWALTEGNPVSRVTRLATRTARWWLEARLRFAIRLRQARYSPRLALRRGLRTGLPAAAVIAATVPVWGMNWYFDTENWAAGVWNSWAEARTDTWREAMVRSVLASQQVGDGADAFAVTPAGVPADGDFAFIVIGDTGEGDASQQVLRDSLWQAAEQPDVKFVVISSDVVYPTGAMRNYETNFWLPFKGVRVPLYAIPGNHDWYDALEAFVATFLEPQAARLAMRARVEADERITSTTDAHIDALIARAASYGGEYGVSVAHQRAPFFQVQTDRFALVAVDTGVARRVDDAEWAWLESALEAARGKFVMAILGHPLYAGGAYLADPADDDPRGFAAIHALLRRHGATIVMAGDTHDLEYYAERPGPGAAPTMHHWVNGGGGAYLSFGTALAWPRQPAATTWAHYPGHADVARKIDASTPWWKRPAWWWTRDLGGWPFTAEWLSALFDSNEAPFFQSFVEVRVEPSVHRVRVLPWGVHGRLRWRDLDTSGDLRDAGANPNDLVEWVVPWAQ</sequence>
<reference evidence="5 6" key="1">
    <citation type="journal article" date="2016" name="Genome Announc.">
        <title>First Complete Genome Sequence of a Subdivision 6 Acidobacterium Strain.</title>
        <authorList>
            <person name="Huang S."/>
            <person name="Vieira S."/>
            <person name="Bunk B."/>
            <person name="Riedel T."/>
            <person name="Sproer C."/>
            <person name="Overmann J."/>
        </authorList>
    </citation>
    <scope>NUCLEOTIDE SEQUENCE [LARGE SCALE GENOMIC DNA]</scope>
    <source>
        <strain evidence="6">DSM 100886 HEG_-6_39</strain>
    </source>
</reference>
<dbReference type="SUPFAM" id="SSF56300">
    <property type="entry name" value="Metallo-dependent phosphatases"/>
    <property type="match status" value="1"/>
</dbReference>
<feature type="transmembrane region" description="Helical" evidence="3">
    <location>
        <begin position="345"/>
        <end position="365"/>
    </location>
</feature>
<dbReference type="EMBL" id="CP015136">
    <property type="protein sequence ID" value="AMY10000.1"/>
    <property type="molecule type" value="Genomic_DNA"/>
</dbReference>
<gene>
    <name evidence="5" type="ORF">LuPra_03227</name>
</gene>
<protein>
    <submittedName>
        <fullName evidence="5">Calcineurin-like phosphoesterase</fullName>
    </submittedName>
</protein>
<dbReference type="KEGG" id="abac:LuPra_03227"/>
<reference evidence="6" key="2">
    <citation type="submission" date="2016-04" db="EMBL/GenBank/DDBJ databases">
        <title>First Complete Genome Sequence of a Subdivision 6 Acidobacterium.</title>
        <authorList>
            <person name="Huang S."/>
            <person name="Vieira S."/>
            <person name="Bunk B."/>
            <person name="Riedel T."/>
            <person name="Sproeer C."/>
            <person name="Overmann J."/>
        </authorList>
    </citation>
    <scope>NUCLEOTIDE SEQUENCE [LARGE SCALE GENOMIC DNA]</scope>
    <source>
        <strain evidence="6">DSM 100886 HEG_-6_39</strain>
    </source>
</reference>
<feature type="transmembrane region" description="Helical" evidence="3">
    <location>
        <begin position="49"/>
        <end position="66"/>
    </location>
</feature>
<feature type="domain" description="Calcineurin-like phosphoesterase" evidence="4">
    <location>
        <begin position="422"/>
        <end position="647"/>
    </location>
</feature>
<keyword evidence="1" id="KW-0732">Signal</keyword>
<keyword evidence="3" id="KW-0812">Transmembrane</keyword>
<feature type="transmembrane region" description="Helical" evidence="3">
    <location>
        <begin position="134"/>
        <end position="156"/>
    </location>
</feature>
<dbReference type="Proteomes" id="UP000076079">
    <property type="component" value="Chromosome"/>
</dbReference>
<evidence type="ECO:0000259" key="4">
    <source>
        <dbReference type="Pfam" id="PF00149"/>
    </source>
</evidence>
<keyword evidence="3" id="KW-1133">Transmembrane helix</keyword>
<feature type="transmembrane region" description="Helical" evidence="3">
    <location>
        <begin position="258"/>
        <end position="282"/>
    </location>
</feature>
<organism evidence="5 6">
    <name type="scientific">Luteitalea pratensis</name>
    <dbReference type="NCBI Taxonomy" id="1855912"/>
    <lineage>
        <taxon>Bacteria</taxon>
        <taxon>Pseudomonadati</taxon>
        <taxon>Acidobacteriota</taxon>
        <taxon>Vicinamibacteria</taxon>
        <taxon>Vicinamibacterales</taxon>
        <taxon>Vicinamibacteraceae</taxon>
        <taxon>Luteitalea</taxon>
    </lineage>
</organism>
<feature type="transmembrane region" description="Helical" evidence="3">
    <location>
        <begin position="25"/>
        <end position="43"/>
    </location>
</feature>
<dbReference type="AlphaFoldDB" id="A0A143PPD6"/>
<dbReference type="InterPro" id="IPR004843">
    <property type="entry name" value="Calcineurin-like_PHP"/>
</dbReference>
<evidence type="ECO:0000256" key="1">
    <source>
        <dbReference type="ARBA" id="ARBA00022729"/>
    </source>
</evidence>
<evidence type="ECO:0000256" key="2">
    <source>
        <dbReference type="ARBA" id="ARBA00022801"/>
    </source>
</evidence>
<dbReference type="Gene3D" id="3.60.21.10">
    <property type="match status" value="1"/>
</dbReference>
<keyword evidence="2" id="KW-0378">Hydrolase</keyword>
<evidence type="ECO:0000313" key="5">
    <source>
        <dbReference type="EMBL" id="AMY10000.1"/>
    </source>
</evidence>